<feature type="region of interest" description="Disordered" evidence="2">
    <location>
        <begin position="1735"/>
        <end position="1784"/>
    </location>
</feature>
<feature type="region of interest" description="Disordered" evidence="2">
    <location>
        <begin position="504"/>
        <end position="534"/>
    </location>
</feature>
<comment type="caution">
    <text evidence="3">The sequence shown here is derived from an EMBL/GenBank/DDBJ whole genome shotgun (WGS) entry which is preliminary data.</text>
</comment>
<feature type="compositionally biased region" description="Polar residues" evidence="2">
    <location>
        <begin position="319"/>
        <end position="330"/>
    </location>
</feature>
<accession>A0A1Q9BY75</accession>
<feature type="compositionally biased region" description="Low complexity" evidence="2">
    <location>
        <begin position="1748"/>
        <end position="1757"/>
    </location>
</feature>
<feature type="compositionally biased region" description="Polar residues" evidence="2">
    <location>
        <begin position="1377"/>
        <end position="1397"/>
    </location>
</feature>
<evidence type="ECO:0000313" key="4">
    <source>
        <dbReference type="Proteomes" id="UP000186817"/>
    </source>
</evidence>
<feature type="compositionally biased region" description="Basic residues" evidence="2">
    <location>
        <begin position="1244"/>
        <end position="1255"/>
    </location>
</feature>
<name>A0A1Q9BY75_SYMMI</name>
<feature type="compositionally biased region" description="Basic residues" evidence="2">
    <location>
        <begin position="1334"/>
        <end position="1358"/>
    </location>
</feature>
<dbReference type="EMBL" id="LSRX01002363">
    <property type="protein sequence ID" value="OLP75631.1"/>
    <property type="molecule type" value="Genomic_DNA"/>
</dbReference>
<feature type="compositionally biased region" description="Basic and acidic residues" evidence="2">
    <location>
        <begin position="1417"/>
        <end position="1453"/>
    </location>
</feature>
<feature type="region of interest" description="Disordered" evidence="2">
    <location>
        <begin position="1229"/>
        <end position="1255"/>
    </location>
</feature>
<feature type="compositionally biased region" description="Basic residues" evidence="2">
    <location>
        <begin position="1314"/>
        <end position="1324"/>
    </location>
</feature>
<protein>
    <submittedName>
        <fullName evidence="3">Uncharacterized protein</fullName>
    </submittedName>
</protein>
<feature type="compositionally biased region" description="Basic and acidic residues" evidence="2">
    <location>
        <begin position="302"/>
        <end position="316"/>
    </location>
</feature>
<evidence type="ECO:0000256" key="1">
    <source>
        <dbReference type="SAM" id="Coils"/>
    </source>
</evidence>
<proteinExistence type="predicted"/>
<keyword evidence="1" id="KW-0175">Coiled coil</keyword>
<evidence type="ECO:0000256" key="2">
    <source>
        <dbReference type="SAM" id="MobiDB-lite"/>
    </source>
</evidence>
<feature type="compositionally biased region" description="Basic and acidic residues" evidence="2">
    <location>
        <begin position="1359"/>
        <end position="1374"/>
    </location>
</feature>
<feature type="region of interest" description="Disordered" evidence="2">
    <location>
        <begin position="270"/>
        <end position="351"/>
    </location>
</feature>
<gene>
    <name evidence="3" type="ORF">AK812_SmicGene44544</name>
</gene>
<organism evidence="3 4">
    <name type="scientific">Symbiodinium microadriaticum</name>
    <name type="common">Dinoflagellate</name>
    <name type="synonym">Zooxanthella microadriatica</name>
    <dbReference type="NCBI Taxonomy" id="2951"/>
    <lineage>
        <taxon>Eukaryota</taxon>
        <taxon>Sar</taxon>
        <taxon>Alveolata</taxon>
        <taxon>Dinophyceae</taxon>
        <taxon>Suessiales</taxon>
        <taxon>Symbiodiniaceae</taxon>
        <taxon>Symbiodinium</taxon>
    </lineage>
</organism>
<feature type="region of interest" description="Disordered" evidence="2">
    <location>
        <begin position="725"/>
        <end position="753"/>
    </location>
</feature>
<feature type="compositionally biased region" description="Basic and acidic residues" evidence="2">
    <location>
        <begin position="283"/>
        <end position="294"/>
    </location>
</feature>
<dbReference type="Proteomes" id="UP000186817">
    <property type="component" value="Unassembled WGS sequence"/>
</dbReference>
<feature type="coiled-coil region" evidence="1">
    <location>
        <begin position="660"/>
        <end position="694"/>
    </location>
</feature>
<feature type="region of interest" description="Disordered" evidence="2">
    <location>
        <begin position="1311"/>
        <end position="1462"/>
    </location>
</feature>
<reference evidence="3 4" key="1">
    <citation type="submission" date="2016-02" db="EMBL/GenBank/DDBJ databases">
        <title>Genome analysis of coral dinoflagellate symbionts highlights evolutionary adaptations to a symbiotic lifestyle.</title>
        <authorList>
            <person name="Aranda M."/>
            <person name="Li Y."/>
            <person name="Liew Y.J."/>
            <person name="Baumgarten S."/>
            <person name="Simakov O."/>
            <person name="Wilson M."/>
            <person name="Piel J."/>
            <person name="Ashoor H."/>
            <person name="Bougouffa S."/>
            <person name="Bajic V.B."/>
            <person name="Ryu T."/>
            <person name="Ravasi T."/>
            <person name="Bayer T."/>
            <person name="Micklem G."/>
            <person name="Kim H."/>
            <person name="Bhak J."/>
            <person name="Lajeunesse T.C."/>
            <person name="Voolstra C.R."/>
        </authorList>
    </citation>
    <scope>NUCLEOTIDE SEQUENCE [LARGE SCALE GENOMIC DNA]</scope>
    <source>
        <strain evidence="3 4">CCMP2467</strain>
    </source>
</reference>
<sequence>VRGTCAQSVLDLGREHNESASEDAEGNIGQLPILFQVFLRLGYVWPKARSPLRKSFLLDVGDDDRPRRIPRRVGSSEDRIIEDLGCAPRYRVTLKKQAAMKGIFLFMSFLTFCDLRKALEERFGIVITYTKRGEGLLIKDVGQESAVLQEDQIEPMLEQLHMSCKLAWDLLITAELTASQQQTLHRSLQKTVPSFVVESLPRVAADESAEKDVCAICLSPSSPGRHYCRGEVFAEALKSWRATEMWAPCRRSCLVGTSFTLPAPPGSNGHSTALFGPVSGPLRGEDLAGDKEPSLPDVQPAARRESGESEGGHVELKLQNASSPVQSGALSAQRLPEGAMQGDSRSNELGKPETFSHFVTEIRWALNSTKKDERALLASRIVRRALQSEHPTLVALLYKLDPEEFNSEDGVDKIVRFLEASPMNRQPLPDAGNKIGGYYRRLHKKPNEAIPAFLVRKDRVHDEMLKALQRLLRERERTFDDYEVDLGELKAFCGIPEGTSLYYGPAEGLDAEGDDQEQEREEADGSRRTSQPKGKDLLQRLMEQGFMPLAALDVIRGWMILEMSTSTEDERRIIKALLSMYEDRGSRRSRLFGFGHGARHAYWTEEVDPEAWYDEDGVVYYQDVEGAWWSDQWALYGGQEGEWVQEEVENEADEEPDSALVQLQDDQREFEKERQEIEAMLAENDRNLRDARRAVAAAVWWSCPTALQGGQQKGKVNFSEEAHFAKGPGKGKGKWSAPIWSKGGRNTKGGKGKAKGGNNFHLLTIDESDYCLAATEGASALGDLEAKRRVSKSGPASARLALVLDGGPNVWDAFAFASMAFSLATIAIMDLACFFSRLRSAAGGKVDPGDHGERQLPRTLCGAAGRPLDETVAARADRRRDEKRLHSIYAMAQEMASSQEVQTETLQGVSKETVEKAQKLLHRLHKAAGHPPNRGLATNLIYQACIDAKRGEQLVLPARFLLMIDLTMRFQAVELLWFSPRRGFKHRPRPEWVLCDPQTSLAYGLSRVGLAVTPGEAHWQLGGVEVAVKATKKTMKKIRSQEPNLRAAISGGTLGGNGCQPHAEGERAHYERDELVLDEPRLPHLGGPVPDTWEVDDEARLVIRHHNSFAKNFVDNFKQVEKADGPLAFEWKGKTMFGYTPPTPKRVLEPRQRSRGCGESMLACKEELRGHVVEVGPLAGEAGVGETGCLTATHAELLKKHLIAFMMDQMSTEGTPYYKAEWAAKAVDRKRKTKGSSESSEAKKKPKKAERKKAKKKDMPEICLFFEHPPLEGFVIVGFHDDLELDAISSRLKAGFRIAAMDMELDYDVAEGRKKQKKDKRAKGKSKDENVSYKKSKKSDRQAKKVKRVKTSKARRLMTKKEKQSKLCRADSFMKEQPSTGSPAPAVQSSPQCSCSAGGQRKPISASLSCTKSKTARKQEKKAARKEEKRNKRAEKSARKVEKAEAEKSEETPSKMPVRRKLDIAMENAGSIESVLLLEREYKALQRDPSHRPTFYFLIDKIISWSTFLTWTMLFKMQGSVWVGEVDSSSCDLDPALPFSSVHVDEYLESLQEQRCKPGAFTSFTEAVNFGVHVVGLPITRATNPNPFQRGSGANQILSPWARGAVALELQKKAERVQSAVLSTDAVVYLENFLADAGQDIVDRYAAGCLLFAVFSRSRISDLRKATTLSWCAKFGLNRATRAALGYHSKGRDGTELIYGRDNMAKPVRDLQDVLLQVALGKFDPDATRSGYFLKRGGPSGGEAIPQEEVLSESSSEASEDAEDVDHEAAESAADELGRQWEPDQGPLMEVLKDILKRDLTISDKANWRAVYNEAFAVVTAEMKQRIEKADPEATVRPLSQPERSERYERQAKKLVGISLKGPLGPGC</sequence>
<keyword evidence="4" id="KW-1185">Reference proteome</keyword>
<feature type="compositionally biased region" description="Basic and acidic residues" evidence="2">
    <location>
        <begin position="523"/>
        <end position="534"/>
    </location>
</feature>
<evidence type="ECO:0000313" key="3">
    <source>
        <dbReference type="EMBL" id="OLP75631.1"/>
    </source>
</evidence>
<feature type="compositionally biased region" description="Acidic residues" evidence="2">
    <location>
        <begin position="509"/>
        <end position="522"/>
    </location>
</feature>
<feature type="non-terminal residue" evidence="3">
    <location>
        <position position="1"/>
    </location>
</feature>
<dbReference type="OrthoDB" id="21204at2759"/>